<feature type="non-terminal residue" evidence="3">
    <location>
        <position position="1"/>
    </location>
</feature>
<comment type="caution">
    <text evidence="3">The sequence shown here is derived from an EMBL/GenBank/DDBJ whole genome shotgun (WGS) entry which is preliminary data.</text>
</comment>
<evidence type="ECO:0000313" key="4">
    <source>
        <dbReference type="Proteomes" id="UP000234323"/>
    </source>
</evidence>
<dbReference type="Pfam" id="PF03732">
    <property type="entry name" value="Retrotrans_gag"/>
    <property type="match status" value="1"/>
</dbReference>
<accession>A0A2I1HVT5</accession>
<organism evidence="3 4">
    <name type="scientific">Rhizophagus irregularis</name>
    <dbReference type="NCBI Taxonomy" id="588596"/>
    <lineage>
        <taxon>Eukaryota</taxon>
        <taxon>Fungi</taxon>
        <taxon>Fungi incertae sedis</taxon>
        <taxon>Mucoromycota</taxon>
        <taxon>Glomeromycotina</taxon>
        <taxon>Glomeromycetes</taxon>
        <taxon>Glomerales</taxon>
        <taxon>Glomeraceae</taxon>
        <taxon>Rhizophagus</taxon>
    </lineage>
</organism>
<feature type="domain" description="Retrotransposon gag" evidence="2">
    <location>
        <begin position="182"/>
        <end position="279"/>
    </location>
</feature>
<dbReference type="VEuPathDB" id="FungiDB:RhiirFUN_007116"/>
<feature type="compositionally biased region" description="Basic and acidic residues" evidence="1">
    <location>
        <begin position="13"/>
        <end position="26"/>
    </location>
</feature>
<proteinExistence type="predicted"/>
<reference evidence="3 4" key="1">
    <citation type="submission" date="2015-10" db="EMBL/GenBank/DDBJ databases">
        <title>Genome analyses suggest a sexual origin of heterokaryosis in a supposedly ancient asexual fungus.</title>
        <authorList>
            <person name="Ropars J."/>
            <person name="Sedzielewska K."/>
            <person name="Noel J."/>
            <person name="Charron P."/>
            <person name="Farinelli L."/>
            <person name="Marton T."/>
            <person name="Kruger M."/>
            <person name="Pelin A."/>
            <person name="Brachmann A."/>
            <person name="Corradi N."/>
        </authorList>
    </citation>
    <scope>NUCLEOTIDE SEQUENCE [LARGE SCALE GENOMIC DNA]</scope>
    <source>
        <strain evidence="3 4">A4</strain>
    </source>
</reference>
<protein>
    <recommendedName>
        <fullName evidence="2">Retrotransposon gag domain-containing protein</fullName>
    </recommendedName>
</protein>
<name>A0A2I1HVT5_9GLOM</name>
<evidence type="ECO:0000256" key="1">
    <source>
        <dbReference type="SAM" id="MobiDB-lite"/>
    </source>
</evidence>
<dbReference type="EMBL" id="LLXI01008688">
    <property type="protein sequence ID" value="PKY63004.1"/>
    <property type="molecule type" value="Genomic_DNA"/>
</dbReference>
<dbReference type="AlphaFoldDB" id="A0A2I1HVT5"/>
<dbReference type="VEuPathDB" id="FungiDB:RhiirA1_483193"/>
<dbReference type="InterPro" id="IPR005162">
    <property type="entry name" value="Retrotrans_gag_dom"/>
</dbReference>
<feature type="region of interest" description="Disordered" evidence="1">
    <location>
        <begin position="1"/>
        <end position="40"/>
    </location>
</feature>
<evidence type="ECO:0000259" key="2">
    <source>
        <dbReference type="Pfam" id="PF03732"/>
    </source>
</evidence>
<evidence type="ECO:0000313" key="3">
    <source>
        <dbReference type="EMBL" id="PKY63004.1"/>
    </source>
</evidence>
<keyword evidence="4" id="KW-1185">Reference proteome</keyword>
<dbReference type="Proteomes" id="UP000234323">
    <property type="component" value="Unassembled WGS sequence"/>
</dbReference>
<dbReference type="VEuPathDB" id="FungiDB:FUN_009025"/>
<feature type="compositionally biased region" description="Acidic residues" evidence="1">
    <location>
        <begin position="1"/>
        <end position="12"/>
    </location>
</feature>
<sequence>SDNEESEEDNTDESEKIGEILGPEEHEIWEENTEDFDENEFENNNENVINTEGFGLNQNSDSNNSDIENSDTKSEIFDYNLQDLFQENILLNMATVDEIRDLFRTFVRNQYGNDLGNDLGTANPNLVNNALGNINATRGLVVEFPLFGGSENEDAEEWVQRFTDAYTTNALADDNVNRFRIAKGCLVGTARDWLRTEGVNIDNWGAGNNDTSLDRRVVSKYASDEIKERWQDELENIKQGDKESVTGYVTRFRSMVKKAGGSCTSRITKENIYERFVIGIY</sequence>
<gene>
    <name evidence="3" type="ORF">RhiirA4_490653</name>
</gene>
<feature type="compositionally biased region" description="Acidic residues" evidence="1">
    <location>
        <begin position="27"/>
        <end position="40"/>
    </location>
</feature>